<evidence type="ECO:0000259" key="8">
    <source>
        <dbReference type="PROSITE" id="PS51635"/>
    </source>
</evidence>
<evidence type="ECO:0000256" key="6">
    <source>
        <dbReference type="SAM" id="MobiDB-lite"/>
    </source>
</evidence>
<keyword evidence="3 4" id="KW-0443">Lipid metabolism</keyword>
<feature type="coiled-coil region" evidence="5">
    <location>
        <begin position="699"/>
        <end position="733"/>
    </location>
</feature>
<dbReference type="AlphaFoldDB" id="A0A7S3NGE4"/>
<gene>
    <name evidence="9" type="ORF">ALAG00032_LOCUS107</name>
</gene>
<keyword evidence="7" id="KW-0472">Membrane</keyword>
<keyword evidence="7" id="KW-0812">Transmembrane</keyword>
<dbReference type="GO" id="GO:0016042">
    <property type="term" value="P:lipid catabolic process"/>
    <property type="evidence" value="ECO:0007669"/>
    <property type="project" value="UniProtKB-UniRule"/>
</dbReference>
<evidence type="ECO:0000256" key="7">
    <source>
        <dbReference type="SAM" id="Phobius"/>
    </source>
</evidence>
<keyword evidence="2 4" id="KW-0442">Lipid degradation</keyword>
<evidence type="ECO:0000313" key="9">
    <source>
        <dbReference type="EMBL" id="CAE0359379.1"/>
    </source>
</evidence>
<protein>
    <recommendedName>
        <fullName evidence="8">PNPLA domain-containing protein</fullName>
    </recommendedName>
</protein>
<accession>A0A7S3NGE4</accession>
<dbReference type="InterPro" id="IPR021771">
    <property type="entry name" value="Triacylglycerol_lipase_N"/>
</dbReference>
<feature type="transmembrane region" description="Helical" evidence="7">
    <location>
        <begin position="71"/>
        <end position="88"/>
    </location>
</feature>
<dbReference type="InterPro" id="IPR002641">
    <property type="entry name" value="PNPLA_dom"/>
</dbReference>
<keyword evidence="7" id="KW-1133">Transmembrane helix</keyword>
<feature type="region of interest" description="Disordered" evidence="6">
    <location>
        <begin position="741"/>
        <end position="766"/>
    </location>
</feature>
<evidence type="ECO:0000256" key="1">
    <source>
        <dbReference type="ARBA" id="ARBA00022801"/>
    </source>
</evidence>
<dbReference type="PROSITE" id="PS51635">
    <property type="entry name" value="PNPLA"/>
    <property type="match status" value="1"/>
</dbReference>
<feature type="short sequence motif" description="GXSXG" evidence="4">
    <location>
        <begin position="275"/>
        <end position="279"/>
    </location>
</feature>
<proteinExistence type="predicted"/>
<evidence type="ECO:0000256" key="5">
    <source>
        <dbReference type="SAM" id="Coils"/>
    </source>
</evidence>
<feature type="domain" description="PNPLA" evidence="8">
    <location>
        <begin position="242"/>
        <end position="451"/>
    </location>
</feature>
<reference evidence="9" key="1">
    <citation type="submission" date="2021-01" db="EMBL/GenBank/DDBJ databases">
        <authorList>
            <person name="Corre E."/>
            <person name="Pelletier E."/>
            <person name="Niang G."/>
            <person name="Scheremetjew M."/>
            <person name="Finn R."/>
            <person name="Kale V."/>
            <person name="Holt S."/>
            <person name="Cochrane G."/>
            <person name="Meng A."/>
            <person name="Brown T."/>
            <person name="Cohen L."/>
        </authorList>
    </citation>
    <scope>NUCLEOTIDE SEQUENCE</scope>
    <source>
        <strain evidence="9">CCMP1510</strain>
    </source>
</reference>
<dbReference type="GO" id="GO:0004806">
    <property type="term" value="F:triacylglycerol lipase activity"/>
    <property type="evidence" value="ECO:0007669"/>
    <property type="project" value="InterPro"/>
</dbReference>
<evidence type="ECO:0000256" key="2">
    <source>
        <dbReference type="ARBA" id="ARBA00022963"/>
    </source>
</evidence>
<organism evidence="9">
    <name type="scientific">Aureoumbra lagunensis</name>
    <dbReference type="NCBI Taxonomy" id="44058"/>
    <lineage>
        <taxon>Eukaryota</taxon>
        <taxon>Sar</taxon>
        <taxon>Stramenopiles</taxon>
        <taxon>Ochrophyta</taxon>
        <taxon>Pelagophyceae</taxon>
        <taxon>Pelagomonadales</taxon>
        <taxon>Aureoumbra</taxon>
    </lineage>
</organism>
<name>A0A7S3NGE4_9STRA</name>
<feature type="transmembrane region" description="Helical" evidence="7">
    <location>
        <begin position="21"/>
        <end position="40"/>
    </location>
</feature>
<dbReference type="InterPro" id="IPR016035">
    <property type="entry name" value="Acyl_Trfase/lysoPLipase"/>
</dbReference>
<feature type="active site" description="Proton acceptor" evidence="4">
    <location>
        <position position="438"/>
    </location>
</feature>
<evidence type="ECO:0000256" key="3">
    <source>
        <dbReference type="ARBA" id="ARBA00023098"/>
    </source>
</evidence>
<dbReference type="PANTHER" id="PTHR14226">
    <property type="entry name" value="NEUROPATHY TARGET ESTERASE/SWISS CHEESE D.MELANOGASTER"/>
    <property type="match status" value="1"/>
</dbReference>
<feature type="region of interest" description="Disordered" evidence="6">
    <location>
        <begin position="668"/>
        <end position="694"/>
    </location>
</feature>
<dbReference type="SUPFAM" id="SSF52151">
    <property type="entry name" value="FabD/lysophospholipase-like"/>
    <property type="match status" value="1"/>
</dbReference>
<feature type="active site" description="Nucleophile" evidence="4">
    <location>
        <position position="277"/>
    </location>
</feature>
<evidence type="ECO:0000256" key="4">
    <source>
        <dbReference type="PROSITE-ProRule" id="PRU01161"/>
    </source>
</evidence>
<dbReference type="Pfam" id="PF01734">
    <property type="entry name" value="Patatin"/>
    <property type="match status" value="1"/>
</dbReference>
<sequence length="766" mass="85646">MKAMQNVLVEREEQRDILGTRFVVTMGLVFMVLAFSPQLLFKAPMFLMWTLLSAVLAVLQGLYVTYQLIMIIVNLGTLTLLLALRRAYTMVQVLGRRPVWLRVLSAMNKASSWDEYCALAQEAFGATKAEEDWANAEEDMPSATLLRRAIKDLKDARTKDDDESAKKLRFTLSGLTKRNHLGIEAAKWYPPTAPLKTKNVIDEYLQELTESLHHVTHSDQVPLEEKLSFLNRVRRTVGITALCLSGGGATTMFHGGHLLGLIETGLYDKIHVVSGTSGGSIMAAMVGCKTKEEMIKDVLIPTVSTDYTRDGEQQRRNLRFFPPLWKQMLNFARTRVLVDSQAFKETCAFYWGDITFQEAHERTGKVLCISVSAQRAGSHSDSVQRLLMNHVTTPHVTLASAVAASCALPGILRPMRLEAKDANGIVAPFEVDGVEWVDGSIQADTPFRRMATLFNVSNFVVCQVNFHVRLVVEDSSSPYAVSLSPYTISLGQDNWGANIWSAYNRLFRGAELSIRMRATMLSKLGLMPSLYGNDIGKVFSQKYHGDVTISPRFNYLQSIGLSALCNPTVAAMQEYLDGGKRAVWPHVSRLRRMLILETCLAENWQHLRAIRRQSKHNLQAPNIPSRDTIDDDDDDANLPNNAILPLSGSTNAAVSFARSPIIISKQTSRAVASSVDSTSDKSVSQRGSSNDADVADTRYRQLEWEYRRLQTRFERLRSENLDLRRRLEDIRHMCTSIELTNPLDANTAPTPKNSNPSLTPSTTINK</sequence>
<dbReference type="Pfam" id="PF11815">
    <property type="entry name" value="DUF3336"/>
    <property type="match status" value="1"/>
</dbReference>
<dbReference type="PANTHER" id="PTHR14226:SF10">
    <property type="entry name" value="TRIACYLGLYCEROL LIPASE 4-RELATED"/>
    <property type="match status" value="1"/>
</dbReference>
<dbReference type="InterPro" id="IPR050301">
    <property type="entry name" value="NTE"/>
</dbReference>
<keyword evidence="1 4" id="KW-0378">Hydrolase</keyword>
<feature type="compositionally biased region" description="Low complexity" evidence="6">
    <location>
        <begin position="668"/>
        <end position="684"/>
    </location>
</feature>
<dbReference type="EMBL" id="HBIJ01000140">
    <property type="protein sequence ID" value="CAE0359379.1"/>
    <property type="molecule type" value="Transcribed_RNA"/>
</dbReference>
<dbReference type="Gene3D" id="3.40.1090.10">
    <property type="entry name" value="Cytosolic phospholipase A2 catalytic domain"/>
    <property type="match status" value="2"/>
</dbReference>
<keyword evidence="5" id="KW-0175">Coiled coil</keyword>
<comment type="caution">
    <text evidence="4">Lacks conserved residue(s) required for the propagation of feature annotation.</text>
</comment>